<reference evidence="5" key="3">
    <citation type="submission" date="2020-02" db="EMBL/GenBank/DDBJ databases">
        <authorList>
            <person name="Littmann E."/>
            <person name="Sorbara M."/>
        </authorList>
    </citation>
    <scope>NUCLEOTIDE SEQUENCE</scope>
    <source>
        <strain evidence="5">MSK.14.54</strain>
    </source>
</reference>
<evidence type="ECO:0000313" key="8">
    <source>
        <dbReference type="Proteomes" id="UP000737612"/>
    </source>
</evidence>
<evidence type="ECO:0000313" key="5">
    <source>
        <dbReference type="EMBL" id="NSE16459.1"/>
    </source>
</evidence>
<keyword evidence="9" id="KW-1185">Reference proteome</keyword>
<name>A0A174PP39_9FIRM</name>
<sequence>MNTIEKIYTNYDGLLEEFSEEVIQSRYAVFYEEIEEFAKSLGIREKIQISESLLSHAVLDYFTDISRLKHFHQAKHINSLKVISYETYWLLRRKPIQILVEDETSDAMAFLNEKFVFSRIAKYLMGDGKRVILSPETKKGFLNYLDSLFYYLKYRNYDAEMLEMMLMGFKAGVLVADDLKEQES</sequence>
<gene>
    <name evidence="1" type="ORF">ERS852406_01555</name>
    <name evidence="2" type="ORF">ERS852498_00572</name>
    <name evidence="5" type="ORF">G5B05_08570</name>
    <name evidence="3" type="ORF">JTJ23_07320</name>
    <name evidence="4" type="ORF">L0N21_09820</name>
</gene>
<dbReference type="EMBL" id="JAKNFS010000012">
    <property type="protein sequence ID" value="MCG4765805.1"/>
    <property type="molecule type" value="Genomic_DNA"/>
</dbReference>
<dbReference type="EMBL" id="CYYV01000007">
    <property type="protein sequence ID" value="CUO24879.1"/>
    <property type="molecule type" value="Genomic_DNA"/>
</dbReference>
<dbReference type="EMBL" id="JAAITQ010000013">
    <property type="protein sequence ID" value="NSE16459.1"/>
    <property type="molecule type" value="Genomic_DNA"/>
</dbReference>
<reference evidence="3" key="4">
    <citation type="submission" date="2021-02" db="EMBL/GenBank/DDBJ databases">
        <title>Metagenome-assembled genomes from human diarrheal sample B26.</title>
        <authorList>
            <person name="Ateba T.P."/>
            <person name="Alayande K.A."/>
            <person name="Mwanza M."/>
        </authorList>
    </citation>
    <scope>NUCLEOTIDE SEQUENCE</scope>
    <source>
        <strain evidence="3">06WH</strain>
    </source>
</reference>
<reference evidence="6 7" key="1">
    <citation type="submission" date="2015-09" db="EMBL/GenBank/DDBJ databases">
        <authorList>
            <consortium name="Pathogen Informatics"/>
        </authorList>
    </citation>
    <scope>NUCLEOTIDE SEQUENCE [LARGE SCALE GENOMIC DNA]</scope>
    <source>
        <strain evidence="1 6">2789STDY5608849</strain>
        <strain evidence="2 7">2789STDY5834885</strain>
    </source>
</reference>
<dbReference type="STRING" id="1150298.ERS852406_01555"/>
<dbReference type="Proteomes" id="UP000095706">
    <property type="component" value="Unassembled WGS sequence"/>
</dbReference>
<evidence type="ECO:0000313" key="1">
    <source>
        <dbReference type="EMBL" id="CUO24879.1"/>
    </source>
</evidence>
<dbReference type="OrthoDB" id="328758at2"/>
<protein>
    <submittedName>
        <fullName evidence="3">Uncharacterized protein</fullName>
    </submittedName>
</protein>
<reference evidence="4" key="5">
    <citation type="submission" date="2022-01" db="EMBL/GenBank/DDBJ databases">
        <title>Collection of gut derived symbiotic bacterial strains cultured from healthy donors.</title>
        <authorList>
            <person name="Lin H."/>
            <person name="Kohout C."/>
            <person name="Waligurski E."/>
            <person name="Pamer E.G."/>
        </authorList>
    </citation>
    <scope>NUCLEOTIDE SEQUENCE</scope>
    <source>
        <strain evidence="4">DFI.5.49</strain>
    </source>
</reference>
<dbReference type="AlphaFoldDB" id="A0A174PP39"/>
<evidence type="ECO:0000313" key="2">
    <source>
        <dbReference type="EMBL" id="CUO82073.1"/>
    </source>
</evidence>
<evidence type="ECO:0000313" key="4">
    <source>
        <dbReference type="EMBL" id="MCG4765805.1"/>
    </source>
</evidence>
<reference evidence="5 9" key="2">
    <citation type="journal article" date="2020" name="Cell Host Microbe">
        <title>Functional and Genomic Variation between Human-Derived Isolates of Lachnospiraceae Reveals Inter- and Intra-Species Diversity.</title>
        <authorList>
            <person name="Sorbara M.T."/>
            <person name="Littmann E.R."/>
            <person name="Fontana E."/>
            <person name="Moody T.U."/>
            <person name="Kohout C.E."/>
            <person name="Gjonbalaj M."/>
            <person name="Eaton V."/>
            <person name="Seok R."/>
            <person name="Leiner I.M."/>
            <person name="Pamer E.G."/>
        </authorList>
    </citation>
    <scope>NUCLEOTIDE SEQUENCE [LARGE SCALE GENOMIC DNA]</scope>
    <source>
        <strain evidence="5 9">MSK.14.54</strain>
    </source>
</reference>
<dbReference type="Proteomes" id="UP001199915">
    <property type="component" value="Unassembled WGS sequence"/>
</dbReference>
<dbReference type="EMBL" id="CZAL01000002">
    <property type="protein sequence ID" value="CUO82073.1"/>
    <property type="molecule type" value="Genomic_DNA"/>
</dbReference>
<dbReference type="Proteomes" id="UP000095709">
    <property type="component" value="Unassembled WGS sequence"/>
</dbReference>
<evidence type="ECO:0000313" key="9">
    <source>
        <dbReference type="Proteomes" id="UP000768180"/>
    </source>
</evidence>
<accession>A0A174PP39</accession>
<evidence type="ECO:0000313" key="7">
    <source>
        <dbReference type="Proteomes" id="UP000095709"/>
    </source>
</evidence>
<dbReference type="EMBL" id="JAFHBD010000032">
    <property type="protein sequence ID" value="MBN2953399.1"/>
    <property type="molecule type" value="Genomic_DNA"/>
</dbReference>
<evidence type="ECO:0000313" key="3">
    <source>
        <dbReference type="EMBL" id="MBN2953399.1"/>
    </source>
</evidence>
<dbReference type="GeneID" id="79856987"/>
<dbReference type="RefSeq" id="WP_022461914.1">
    <property type="nucleotide sequence ID" value="NZ_CABJFB010000002.1"/>
</dbReference>
<organism evidence="3 8">
    <name type="scientific">Fusicatenibacter saccharivorans</name>
    <dbReference type="NCBI Taxonomy" id="1150298"/>
    <lineage>
        <taxon>Bacteria</taxon>
        <taxon>Bacillati</taxon>
        <taxon>Bacillota</taxon>
        <taxon>Clostridia</taxon>
        <taxon>Lachnospirales</taxon>
        <taxon>Lachnospiraceae</taxon>
        <taxon>Fusicatenibacter</taxon>
    </lineage>
</organism>
<evidence type="ECO:0000313" key="6">
    <source>
        <dbReference type="Proteomes" id="UP000095706"/>
    </source>
</evidence>
<proteinExistence type="predicted"/>
<dbReference type="Proteomes" id="UP000768180">
    <property type="component" value="Unassembled WGS sequence"/>
</dbReference>
<dbReference type="Proteomes" id="UP000737612">
    <property type="component" value="Unassembled WGS sequence"/>
</dbReference>